<protein>
    <submittedName>
        <fullName evidence="1">Uncharacterized protein</fullName>
    </submittedName>
</protein>
<dbReference type="AlphaFoldDB" id="A0A212IWM6"/>
<gene>
    <name evidence="1" type="ORF">KL86DPRO_10215</name>
</gene>
<name>A0A212IWM6_9DELT</name>
<accession>A0A212IWM6</accession>
<sequence>MRNNKGINSHRKDDAEIYEYLLFLLQIR</sequence>
<evidence type="ECO:0000313" key="1">
    <source>
        <dbReference type="EMBL" id="SBV91579.1"/>
    </source>
</evidence>
<reference evidence="1" key="1">
    <citation type="submission" date="2016-04" db="EMBL/GenBank/DDBJ databases">
        <authorList>
            <person name="Evans L.H."/>
            <person name="Alamgir A."/>
            <person name="Owens N."/>
            <person name="Weber N.D."/>
            <person name="Virtaneva K."/>
            <person name="Barbian K."/>
            <person name="Babar A."/>
            <person name="Rosenke K."/>
        </authorList>
    </citation>
    <scope>NUCLEOTIDE SEQUENCE</scope>
    <source>
        <strain evidence="1">86</strain>
    </source>
</reference>
<dbReference type="EMBL" id="FLUQ01000001">
    <property type="protein sequence ID" value="SBV91579.1"/>
    <property type="molecule type" value="Genomic_DNA"/>
</dbReference>
<proteinExistence type="predicted"/>
<organism evidence="1">
    <name type="scientific">uncultured delta proteobacterium</name>
    <dbReference type="NCBI Taxonomy" id="34034"/>
    <lineage>
        <taxon>Bacteria</taxon>
        <taxon>Deltaproteobacteria</taxon>
        <taxon>environmental samples</taxon>
    </lineage>
</organism>